<proteinExistence type="predicted"/>
<dbReference type="SUPFAM" id="SSF103456">
    <property type="entry name" value="Preprotein translocase SecE subunit"/>
    <property type="match status" value="1"/>
</dbReference>
<dbReference type="InterPro" id="IPR023391">
    <property type="entry name" value="Prot_translocase_SecE_dom_sf"/>
</dbReference>
<organism evidence="2 3">
    <name type="scientific">Nitrosotalea devaniterrae</name>
    <dbReference type="NCBI Taxonomy" id="1078905"/>
    <lineage>
        <taxon>Archaea</taxon>
        <taxon>Nitrososphaerota</taxon>
        <taxon>Nitrososphaeria</taxon>
        <taxon>Nitrosotaleales</taxon>
        <taxon>Nitrosotaleaceae</taxon>
        <taxon>Nitrosotalea</taxon>
    </lineage>
</organism>
<dbReference type="EMBL" id="LN890280">
    <property type="protein sequence ID" value="CUR51096.1"/>
    <property type="molecule type" value="Genomic_DNA"/>
</dbReference>
<feature type="transmembrane region" description="Helical" evidence="1">
    <location>
        <begin position="34"/>
        <end position="56"/>
    </location>
</feature>
<keyword evidence="1" id="KW-0812">Transmembrane</keyword>
<dbReference type="Gene3D" id="1.20.5.820">
    <property type="entry name" value="Preprotein translocase SecE subunit"/>
    <property type="match status" value="1"/>
</dbReference>
<keyword evidence="1" id="KW-1133">Transmembrane helix</keyword>
<evidence type="ECO:0000313" key="3">
    <source>
        <dbReference type="Proteomes" id="UP000196239"/>
    </source>
</evidence>
<dbReference type="KEGG" id="ndv:NDEV_0331"/>
<protein>
    <recommendedName>
        <fullName evidence="4">Protein translocase subunit SecE</fullName>
    </recommendedName>
</protein>
<evidence type="ECO:0008006" key="4">
    <source>
        <dbReference type="Google" id="ProtNLM"/>
    </source>
</evidence>
<keyword evidence="1" id="KW-0472">Membrane</keyword>
<keyword evidence="3" id="KW-1185">Reference proteome</keyword>
<evidence type="ECO:0000256" key="1">
    <source>
        <dbReference type="SAM" id="Phobius"/>
    </source>
</evidence>
<gene>
    <name evidence="2" type="ORF">NDEV_0331</name>
</gene>
<sequence length="61" mass="6963">MIKVNPKQMLKDMVNTMKLAKKSDKEDYMEHLRLVILGMATLGAIGFIIQFTFAVINLGHR</sequence>
<dbReference type="AlphaFoldDB" id="A0A128A167"/>
<accession>A0A128A167</accession>
<name>A0A128A167_9ARCH</name>
<dbReference type="Proteomes" id="UP000196239">
    <property type="component" value="Chromosome 1"/>
</dbReference>
<reference evidence="3" key="1">
    <citation type="submission" date="2015-10" db="EMBL/GenBank/DDBJ databases">
        <authorList>
            <person name="Lehtovirta-Morley L.E."/>
            <person name="Vieille C."/>
        </authorList>
    </citation>
    <scope>NUCLEOTIDE SEQUENCE [LARGE SCALE GENOMIC DNA]</scope>
</reference>
<evidence type="ECO:0000313" key="2">
    <source>
        <dbReference type="EMBL" id="CUR51096.1"/>
    </source>
</evidence>